<dbReference type="Proteomes" id="UP001175227">
    <property type="component" value="Unassembled WGS sequence"/>
</dbReference>
<comment type="caution">
    <text evidence="1">The sequence shown here is derived from an EMBL/GenBank/DDBJ whole genome shotgun (WGS) entry which is preliminary data.</text>
</comment>
<protein>
    <submittedName>
        <fullName evidence="1">Uncharacterized protein</fullName>
    </submittedName>
</protein>
<dbReference type="AlphaFoldDB" id="A0AA39NUF3"/>
<keyword evidence="2" id="KW-1185">Reference proteome</keyword>
<name>A0AA39NUF3_9AGAR</name>
<organism evidence="1 2">
    <name type="scientific">Armillaria novae-zelandiae</name>
    <dbReference type="NCBI Taxonomy" id="153914"/>
    <lineage>
        <taxon>Eukaryota</taxon>
        <taxon>Fungi</taxon>
        <taxon>Dikarya</taxon>
        <taxon>Basidiomycota</taxon>
        <taxon>Agaricomycotina</taxon>
        <taxon>Agaricomycetes</taxon>
        <taxon>Agaricomycetidae</taxon>
        <taxon>Agaricales</taxon>
        <taxon>Marasmiineae</taxon>
        <taxon>Physalacriaceae</taxon>
        <taxon>Armillaria</taxon>
    </lineage>
</organism>
<dbReference type="EMBL" id="JAUEPR010000047">
    <property type="protein sequence ID" value="KAK0471784.1"/>
    <property type="molecule type" value="Genomic_DNA"/>
</dbReference>
<reference evidence="1" key="1">
    <citation type="submission" date="2023-06" db="EMBL/GenBank/DDBJ databases">
        <authorList>
            <consortium name="Lawrence Berkeley National Laboratory"/>
            <person name="Ahrendt S."/>
            <person name="Sahu N."/>
            <person name="Indic B."/>
            <person name="Wong-Bajracharya J."/>
            <person name="Merenyi Z."/>
            <person name="Ke H.-M."/>
            <person name="Monk M."/>
            <person name="Kocsube S."/>
            <person name="Drula E."/>
            <person name="Lipzen A."/>
            <person name="Balint B."/>
            <person name="Henrissat B."/>
            <person name="Andreopoulos B."/>
            <person name="Martin F.M."/>
            <person name="Harder C.B."/>
            <person name="Rigling D."/>
            <person name="Ford K.L."/>
            <person name="Foster G.D."/>
            <person name="Pangilinan J."/>
            <person name="Papanicolaou A."/>
            <person name="Barry K."/>
            <person name="LaButti K."/>
            <person name="Viragh M."/>
            <person name="Koriabine M."/>
            <person name="Yan M."/>
            <person name="Riley R."/>
            <person name="Champramary S."/>
            <person name="Plett K.L."/>
            <person name="Tsai I.J."/>
            <person name="Slot J."/>
            <person name="Sipos G."/>
            <person name="Plett J."/>
            <person name="Nagy L.G."/>
            <person name="Grigoriev I.V."/>
        </authorList>
    </citation>
    <scope>NUCLEOTIDE SEQUENCE</scope>
    <source>
        <strain evidence="1">ICMP 16352</strain>
    </source>
</reference>
<gene>
    <name evidence="1" type="ORF">IW261DRAFT_1424871</name>
</gene>
<sequence length="132" mass="14409">MRLRLIRVWDTHIAATPNECLEIFGLDIVDVSGHPQAVNTCIKVIVGARPGYVPEKEGNVITALDDIGASTIYSRMDSILSSTASTTICSTSQLQSGKHAGHKWSPVSAGPDQLVKILDLQCVTFRMHIWVH</sequence>
<evidence type="ECO:0000313" key="2">
    <source>
        <dbReference type="Proteomes" id="UP001175227"/>
    </source>
</evidence>
<accession>A0AA39NUF3</accession>
<proteinExistence type="predicted"/>
<evidence type="ECO:0000313" key="1">
    <source>
        <dbReference type="EMBL" id="KAK0471784.1"/>
    </source>
</evidence>